<name>A0A1C4YUE7_9ACTN</name>
<feature type="domain" description="Glycosyl transferase family 1" evidence="2">
    <location>
        <begin position="162"/>
        <end position="334"/>
    </location>
</feature>
<dbReference type="RefSeq" id="WP_091609500.1">
    <property type="nucleotide sequence ID" value="NZ_FMCX01000004.1"/>
</dbReference>
<dbReference type="CDD" id="cd03801">
    <property type="entry name" value="GT4_PimA-like"/>
    <property type="match status" value="1"/>
</dbReference>
<accession>A0A1C4YUE7</accession>
<dbReference type="AlphaFoldDB" id="A0A1C4YUE7"/>
<protein>
    <submittedName>
        <fullName evidence="3">Glycosyltransferase involved in cell wall bisynthesis</fullName>
    </submittedName>
</protein>
<dbReference type="PANTHER" id="PTHR12526:SF638">
    <property type="entry name" value="SPORE COAT PROTEIN SA"/>
    <property type="match status" value="1"/>
</dbReference>
<evidence type="ECO:0000256" key="1">
    <source>
        <dbReference type="ARBA" id="ARBA00022679"/>
    </source>
</evidence>
<reference evidence="4" key="1">
    <citation type="submission" date="2016-06" db="EMBL/GenBank/DDBJ databases">
        <authorList>
            <person name="Varghese N."/>
            <person name="Submissions Spin"/>
        </authorList>
    </citation>
    <scope>NUCLEOTIDE SEQUENCE [LARGE SCALE GENOMIC DNA]</scope>
    <source>
        <strain evidence="4">DSM 44830</strain>
    </source>
</reference>
<dbReference type="PANTHER" id="PTHR12526">
    <property type="entry name" value="GLYCOSYLTRANSFERASE"/>
    <property type="match status" value="1"/>
</dbReference>
<evidence type="ECO:0000259" key="2">
    <source>
        <dbReference type="Pfam" id="PF00534"/>
    </source>
</evidence>
<dbReference type="Gene3D" id="3.40.50.2000">
    <property type="entry name" value="Glycogen Phosphorylase B"/>
    <property type="match status" value="2"/>
</dbReference>
<dbReference type="InterPro" id="IPR001296">
    <property type="entry name" value="Glyco_trans_1"/>
</dbReference>
<evidence type="ECO:0000313" key="4">
    <source>
        <dbReference type="Proteomes" id="UP000199504"/>
    </source>
</evidence>
<gene>
    <name evidence="3" type="ORF">GA0070564_104389</name>
</gene>
<dbReference type="GO" id="GO:0016757">
    <property type="term" value="F:glycosyltransferase activity"/>
    <property type="evidence" value="ECO:0007669"/>
    <property type="project" value="InterPro"/>
</dbReference>
<dbReference type="Pfam" id="PF00534">
    <property type="entry name" value="Glycos_transf_1"/>
    <property type="match status" value="1"/>
</dbReference>
<evidence type="ECO:0000313" key="3">
    <source>
        <dbReference type="EMBL" id="SCF24294.1"/>
    </source>
</evidence>
<dbReference type="OrthoDB" id="9806653at2"/>
<dbReference type="SUPFAM" id="SSF53756">
    <property type="entry name" value="UDP-Glycosyltransferase/glycogen phosphorylase"/>
    <property type="match status" value="1"/>
</dbReference>
<dbReference type="EMBL" id="FMCX01000004">
    <property type="protein sequence ID" value="SCF24294.1"/>
    <property type="molecule type" value="Genomic_DNA"/>
</dbReference>
<keyword evidence="1 3" id="KW-0808">Transferase</keyword>
<keyword evidence="4" id="KW-1185">Reference proteome</keyword>
<dbReference type="STRING" id="262898.GA0070564_104389"/>
<organism evidence="3 4">
    <name type="scientific">Micromonospora mirobrigensis</name>
    <dbReference type="NCBI Taxonomy" id="262898"/>
    <lineage>
        <taxon>Bacteria</taxon>
        <taxon>Bacillati</taxon>
        <taxon>Actinomycetota</taxon>
        <taxon>Actinomycetes</taxon>
        <taxon>Micromonosporales</taxon>
        <taxon>Micromonosporaceae</taxon>
        <taxon>Micromonospora</taxon>
    </lineage>
</organism>
<proteinExistence type="predicted"/>
<dbReference type="Proteomes" id="UP000199504">
    <property type="component" value="Unassembled WGS sequence"/>
</dbReference>
<sequence length="361" mass="37328">MAEERIRVAMLHDPDADGLGDYLTHLVRALDEAGVRVESVPVGPAGGLSAGSRAAREVRRLHPDLVHVQLPSTAYRLPGLLPGLLPRATPLVTTLHADGDHDGHRPGRLATALRHLTDRLTPGSAAVVVTDPRIDVPGAAPVHIPVAPPVADQPGAATRGQRMRARLGLPEGAPLLAFLGPAGPEGGLGHLVRALPELRRAHPDLRLLVIGGGTAGDPADEPAALARRYAVADAVTVTGPVDPDRLSAALHAADVVVLPAVAGVGATSGELLTALAHGVPTAVTVPDGGDGEPHRAGAVAVIRQRAESAAIVAAVGRLLADPVLRRRLAERGRAFVAAYTWPRVAAAHLELYRRTLGRDEG</sequence>